<dbReference type="PANTHER" id="PTHR34472:SF1">
    <property type="entry name" value="SULFUR CARRIER PROTEIN THIS"/>
    <property type="match status" value="1"/>
</dbReference>
<dbReference type="InterPro" id="IPR012675">
    <property type="entry name" value="Beta-grasp_dom_sf"/>
</dbReference>
<name>A0A059XGY0_9RHOD</name>
<dbReference type="Gene3D" id="3.10.20.30">
    <property type="match status" value="1"/>
</dbReference>
<gene>
    <name evidence="1" type="primary">orf71</name>
</gene>
<dbReference type="Pfam" id="PF02597">
    <property type="entry name" value="ThiS"/>
    <property type="match status" value="1"/>
</dbReference>
<organism evidence="1">
    <name type="scientific">Pyropia kanakaensis</name>
    <dbReference type="NCBI Taxonomy" id="139729"/>
    <lineage>
        <taxon>Eukaryota</taxon>
        <taxon>Rhodophyta</taxon>
        <taxon>Bangiophyceae</taxon>
        <taxon>Bangiales</taxon>
        <taxon>Bangiaceae</taxon>
        <taxon>Pyropia</taxon>
    </lineage>
</organism>
<dbReference type="InterPro" id="IPR016155">
    <property type="entry name" value="Mopterin_synth/thiamin_S_b"/>
</dbReference>
<geneLocation type="plastid" evidence="1"/>
<evidence type="ECO:0008006" key="2">
    <source>
        <dbReference type="Google" id="ProtNLM"/>
    </source>
</evidence>
<keyword evidence="1" id="KW-0934">Plastid</keyword>
<dbReference type="CDD" id="cd00565">
    <property type="entry name" value="Ubl_ThiS"/>
    <property type="match status" value="1"/>
</dbReference>
<proteinExistence type="predicted"/>
<evidence type="ECO:0000313" key="1">
    <source>
        <dbReference type="EMBL" id="AIA21373.1"/>
    </source>
</evidence>
<dbReference type="SUPFAM" id="SSF54285">
    <property type="entry name" value="MoaD/ThiS"/>
    <property type="match status" value="1"/>
</dbReference>
<accession>A0A059XGY0</accession>
<dbReference type="NCBIfam" id="TIGR01683">
    <property type="entry name" value="thiS"/>
    <property type="match status" value="1"/>
</dbReference>
<dbReference type="EMBL" id="KJ776836">
    <property type="protein sequence ID" value="AIA21373.1"/>
    <property type="molecule type" value="Genomic_DNA"/>
</dbReference>
<dbReference type="PANTHER" id="PTHR34472">
    <property type="entry name" value="SULFUR CARRIER PROTEIN THIS"/>
    <property type="match status" value="1"/>
</dbReference>
<reference evidence="1" key="1">
    <citation type="journal article" date="2014" name="Sci. Rep.">
        <title>Minimally destructive sampling of type specimens of Pyropia (Bangiales, Rhodophyta) recovers complete plastid and mitochondrial genomes.</title>
        <authorList>
            <person name="Hughey J.R."/>
            <person name="Gabrielson P.W."/>
            <person name="Rohmer L."/>
            <person name="Tortolani J."/>
            <person name="Silva M."/>
            <person name="Miller K.A."/>
            <person name="Young J.D."/>
            <person name="Martell C."/>
            <person name="Ruediger E."/>
        </authorList>
    </citation>
    <scope>NUCLEOTIDE SEQUENCE</scope>
</reference>
<protein>
    <recommendedName>
        <fullName evidence="2">Thiamine biosynthesis protein S</fullName>
    </recommendedName>
</protein>
<dbReference type="AlphaFoldDB" id="A0A059XGY0"/>
<sequence>MIQNNISIQINGEPFNCSEPISLQFLLNYLDFSSERIAVELNDSLLPEPLFHSTYLNDQDKLEVITIVGGG</sequence>
<dbReference type="InterPro" id="IPR003749">
    <property type="entry name" value="ThiS/MoaD-like"/>
</dbReference>
<dbReference type="InterPro" id="IPR010035">
    <property type="entry name" value="Thi_S"/>
</dbReference>